<dbReference type="OrthoDB" id="1638493at2759"/>
<proteinExistence type="predicted"/>
<dbReference type="InterPro" id="IPR001810">
    <property type="entry name" value="F-box_dom"/>
</dbReference>
<organism evidence="3 4">
    <name type="scientific">Colletotrichum asianum</name>
    <dbReference type="NCBI Taxonomy" id="702518"/>
    <lineage>
        <taxon>Eukaryota</taxon>
        <taxon>Fungi</taxon>
        <taxon>Dikarya</taxon>
        <taxon>Ascomycota</taxon>
        <taxon>Pezizomycotina</taxon>
        <taxon>Sordariomycetes</taxon>
        <taxon>Hypocreomycetidae</taxon>
        <taxon>Glomerellales</taxon>
        <taxon>Glomerellaceae</taxon>
        <taxon>Colletotrichum</taxon>
        <taxon>Colletotrichum gloeosporioides species complex</taxon>
    </lineage>
</organism>
<accession>A0A8H3ZQ08</accession>
<name>A0A8H3ZQ08_9PEZI</name>
<evidence type="ECO:0000259" key="2">
    <source>
        <dbReference type="PROSITE" id="PS50181"/>
    </source>
</evidence>
<feature type="region of interest" description="Disordered" evidence="1">
    <location>
        <begin position="390"/>
        <end position="420"/>
    </location>
</feature>
<comment type="caution">
    <text evidence="3">The sequence shown here is derived from an EMBL/GenBank/DDBJ whole genome shotgun (WGS) entry which is preliminary data.</text>
</comment>
<dbReference type="AlphaFoldDB" id="A0A8H3ZQ08"/>
<feature type="domain" description="F-box" evidence="2">
    <location>
        <begin position="29"/>
        <end position="75"/>
    </location>
</feature>
<dbReference type="SUPFAM" id="SSF81383">
    <property type="entry name" value="F-box domain"/>
    <property type="match status" value="1"/>
</dbReference>
<dbReference type="EMBL" id="WOWK01000019">
    <property type="protein sequence ID" value="KAF0328149.1"/>
    <property type="molecule type" value="Genomic_DNA"/>
</dbReference>
<evidence type="ECO:0000313" key="3">
    <source>
        <dbReference type="EMBL" id="KAF0328149.1"/>
    </source>
</evidence>
<evidence type="ECO:0000313" key="4">
    <source>
        <dbReference type="Proteomes" id="UP000434172"/>
    </source>
</evidence>
<reference evidence="3 4" key="1">
    <citation type="submission" date="2019-12" db="EMBL/GenBank/DDBJ databases">
        <title>A genome sequence resource for the geographically widespread anthracnose pathogen Colletotrichum asianum.</title>
        <authorList>
            <person name="Meng Y."/>
        </authorList>
    </citation>
    <scope>NUCLEOTIDE SEQUENCE [LARGE SCALE GENOMIC DNA]</scope>
    <source>
        <strain evidence="3 4">ICMP 18580</strain>
    </source>
</reference>
<dbReference type="PROSITE" id="PS50181">
    <property type="entry name" value="FBOX"/>
    <property type="match status" value="1"/>
</dbReference>
<sequence length="440" mass="50949">MASTFSSLFIASQMQLDAERKVSDDGGKLEGLEGLPLEIIFDIYQQLDVRSIFSLAKVNTLFHGLLKKNRAVILLPVLQREFSPFDELLQVYTASDQDLGQYGDTFQPRRVVFRRFPGDVSGVTLSQGGIRSESAPSPEQVLFTRILNNGKSLSATTLPAPRSVAVNDRDFDSLLKYCLVVRRWEELFPQLHWFSTPEDCRQLKDSEKFRFRRALYRWWLYAFYFHGELPRPRGGHPEAFVNDVRISQMRLYPSTELMELKDLFTSVKQLVRHYVYPNLEQNLEPLQIKDMSSLDRMIENTIRERIVDTYAKLDPRDLMFYFENLFNYPRKRLVTDVNLRHPNFSRDQESLEAAVQAVVDERPWLYEVDDLSTVGGIVDFNKEYEDSLNHDGSHDGAIPAPGAFQRPLSDWAPPGDDGRTLAERDHFHRYARRVLGNNLD</sequence>
<evidence type="ECO:0000256" key="1">
    <source>
        <dbReference type="SAM" id="MobiDB-lite"/>
    </source>
</evidence>
<protein>
    <submittedName>
        <fullName evidence="3">F-box domain protein</fullName>
    </submittedName>
</protein>
<dbReference type="Proteomes" id="UP000434172">
    <property type="component" value="Unassembled WGS sequence"/>
</dbReference>
<keyword evidence="4" id="KW-1185">Reference proteome</keyword>
<dbReference type="InterPro" id="IPR036047">
    <property type="entry name" value="F-box-like_dom_sf"/>
</dbReference>
<gene>
    <name evidence="3" type="ORF">GQ607_004629</name>
</gene>